<evidence type="ECO:0000313" key="1">
    <source>
        <dbReference type="EMBL" id="CAI5797800.1"/>
    </source>
</evidence>
<protein>
    <submittedName>
        <fullName evidence="1">Uncharacterized protein</fullName>
    </submittedName>
</protein>
<name>A0AA35PTP8_9SAUR</name>
<keyword evidence="2" id="KW-1185">Reference proteome</keyword>
<dbReference type="Proteomes" id="UP001178461">
    <property type="component" value="Chromosome 16"/>
</dbReference>
<dbReference type="AlphaFoldDB" id="A0AA35PTP8"/>
<accession>A0AA35PTP8</accession>
<evidence type="ECO:0000313" key="2">
    <source>
        <dbReference type="Proteomes" id="UP001178461"/>
    </source>
</evidence>
<gene>
    <name evidence="1" type="ORF">PODLI_1B026465</name>
</gene>
<sequence>MIPFLFPAELLCGVIRENDIRSPQVRLQTYELRAFADDVVLFMENLMKNVVKD</sequence>
<reference evidence="1" key="1">
    <citation type="submission" date="2022-12" db="EMBL/GenBank/DDBJ databases">
        <authorList>
            <person name="Alioto T."/>
            <person name="Alioto T."/>
            <person name="Gomez Garrido J."/>
        </authorList>
    </citation>
    <scope>NUCLEOTIDE SEQUENCE</scope>
</reference>
<dbReference type="EMBL" id="OX395143">
    <property type="protein sequence ID" value="CAI5797800.1"/>
    <property type="molecule type" value="Genomic_DNA"/>
</dbReference>
<organism evidence="1 2">
    <name type="scientific">Podarcis lilfordi</name>
    <name type="common">Lilford's wall lizard</name>
    <dbReference type="NCBI Taxonomy" id="74358"/>
    <lineage>
        <taxon>Eukaryota</taxon>
        <taxon>Metazoa</taxon>
        <taxon>Chordata</taxon>
        <taxon>Craniata</taxon>
        <taxon>Vertebrata</taxon>
        <taxon>Euteleostomi</taxon>
        <taxon>Lepidosauria</taxon>
        <taxon>Squamata</taxon>
        <taxon>Bifurcata</taxon>
        <taxon>Unidentata</taxon>
        <taxon>Episquamata</taxon>
        <taxon>Laterata</taxon>
        <taxon>Lacertibaenia</taxon>
        <taxon>Lacertidae</taxon>
        <taxon>Podarcis</taxon>
    </lineage>
</organism>
<proteinExistence type="predicted"/>